<sequence>MKKIVYGLLTIALGVGLTAEAQQTGSHWRRDRARYEQRLDHQRQRLALLHERLQEQRHERARARHERLLAQKQEQSTAKRERPRGNKQERMASMRERIRAEKRAYLIQHLELTEKEADGVMSILNELDEKRFQLWREGEALGGRVRKSDKTLTEEELNAFLEQSLSARIKEAELEKAYYLRCRTVLPVQKAVRLPHVCRAFARRFFEQHKH</sequence>
<evidence type="ECO:0000313" key="2">
    <source>
        <dbReference type="EMBL" id="EWC92587.1"/>
    </source>
</evidence>
<name>Z4WUS2_9PORP</name>
<dbReference type="Proteomes" id="UP000023482">
    <property type="component" value="Unassembled WGS sequence"/>
</dbReference>
<evidence type="ECO:0000256" key="1">
    <source>
        <dbReference type="SAM" id="MobiDB-lite"/>
    </source>
</evidence>
<evidence type="ECO:0000313" key="3">
    <source>
        <dbReference type="Proteomes" id="UP000023482"/>
    </source>
</evidence>
<comment type="caution">
    <text evidence="2">The sequence shown here is derived from an EMBL/GenBank/DDBJ whole genome shotgun (WGS) entry which is preliminary data.</text>
</comment>
<evidence type="ECO:0008006" key="4">
    <source>
        <dbReference type="Google" id="ProtNLM"/>
    </source>
</evidence>
<dbReference type="AlphaFoldDB" id="Z4WUS2"/>
<feature type="region of interest" description="Disordered" evidence="1">
    <location>
        <begin position="56"/>
        <end position="92"/>
    </location>
</feature>
<gene>
    <name evidence="2" type="ORF">HMPREF0636_1593</name>
</gene>
<feature type="compositionally biased region" description="Basic and acidic residues" evidence="1">
    <location>
        <begin position="77"/>
        <end position="92"/>
    </location>
</feature>
<accession>Z4WUS2</accession>
<dbReference type="EMBL" id="JDFF01000012">
    <property type="protein sequence ID" value="EWC92587.1"/>
    <property type="molecule type" value="Genomic_DNA"/>
</dbReference>
<keyword evidence="3" id="KW-1185">Reference proteome</keyword>
<reference evidence="2 3" key="1">
    <citation type="submission" date="2014-01" db="EMBL/GenBank/DDBJ databases">
        <authorList>
            <person name="Durkin A.S."/>
            <person name="McCorrison J."/>
            <person name="Torralba M."/>
            <person name="Gillis M."/>
            <person name="Haft D.H."/>
            <person name="Methe B."/>
            <person name="Sutton G."/>
            <person name="Nelson K.E."/>
        </authorList>
    </citation>
    <scope>NUCLEOTIDE SEQUENCE [LARGE SCALE GENOMIC DNA]</scope>
    <source>
        <strain evidence="2 3">ATCC 51270</strain>
    </source>
</reference>
<organism evidence="2 3">
    <name type="scientific">Porphyromonas catoniae ATCC 51270</name>
    <dbReference type="NCBI Taxonomy" id="887901"/>
    <lineage>
        <taxon>Bacteria</taxon>
        <taxon>Pseudomonadati</taxon>
        <taxon>Bacteroidota</taxon>
        <taxon>Bacteroidia</taxon>
        <taxon>Bacteroidales</taxon>
        <taxon>Porphyromonadaceae</taxon>
        <taxon>Porphyromonas</taxon>
    </lineage>
</organism>
<dbReference type="PATRIC" id="fig|887901.3.peg.784"/>
<protein>
    <recommendedName>
        <fullName evidence="4">Periplasmic heavy metal sensor</fullName>
    </recommendedName>
</protein>
<proteinExistence type="predicted"/>